<dbReference type="PANTHER" id="PTHR18919:SF107">
    <property type="entry name" value="ACETYL-COA ACETYLTRANSFERASE, CYTOSOLIC"/>
    <property type="match status" value="1"/>
</dbReference>
<feature type="active site" description="Acyl-thioester intermediate" evidence="4">
    <location>
        <position position="88"/>
    </location>
</feature>
<dbReference type="InterPro" id="IPR002155">
    <property type="entry name" value="Thiolase"/>
</dbReference>
<accession>A0A2W4R1A0</accession>
<dbReference type="NCBIfam" id="TIGR01930">
    <property type="entry name" value="AcCoA-C-Actrans"/>
    <property type="match status" value="1"/>
</dbReference>
<dbReference type="PROSITE" id="PS00737">
    <property type="entry name" value="THIOLASE_2"/>
    <property type="match status" value="1"/>
</dbReference>
<dbReference type="SUPFAM" id="SSF53901">
    <property type="entry name" value="Thiolase-like"/>
    <property type="match status" value="2"/>
</dbReference>
<evidence type="ECO:0000256" key="3">
    <source>
        <dbReference type="ARBA" id="ARBA00023315"/>
    </source>
</evidence>
<gene>
    <name evidence="8" type="ORF">DM484_13495</name>
</gene>
<dbReference type="GO" id="GO:0044281">
    <property type="term" value="P:small molecule metabolic process"/>
    <property type="evidence" value="ECO:0007669"/>
    <property type="project" value="UniProtKB-ARBA"/>
</dbReference>
<feature type="domain" description="Thiolase N-terminal" evidence="6">
    <location>
        <begin position="5"/>
        <end position="262"/>
    </location>
</feature>
<keyword evidence="3 5" id="KW-0012">Acyltransferase</keyword>
<dbReference type="PROSITE" id="PS00098">
    <property type="entry name" value="THIOLASE_1"/>
    <property type="match status" value="1"/>
</dbReference>
<dbReference type="InterPro" id="IPR016039">
    <property type="entry name" value="Thiolase-like"/>
</dbReference>
<reference evidence="8 9" key="1">
    <citation type="journal article" date="2018" name="Aquat. Microb. Ecol.">
        <title>Gammaproteobacterial methanotrophs dominate.</title>
        <authorList>
            <person name="Rissanen A.J."/>
            <person name="Saarenheimo J."/>
            <person name="Tiirola M."/>
            <person name="Peura S."/>
            <person name="Aalto S.L."/>
            <person name="Karvinen A."/>
            <person name="Nykanen H."/>
        </authorList>
    </citation>
    <scope>NUCLEOTIDE SEQUENCE [LARGE SCALE GENOMIC DNA]</scope>
    <source>
        <strain evidence="8">AMbin10</strain>
    </source>
</reference>
<dbReference type="PANTHER" id="PTHR18919">
    <property type="entry name" value="ACETYL-COA C-ACYLTRANSFERASE"/>
    <property type="match status" value="1"/>
</dbReference>
<evidence type="ECO:0000256" key="5">
    <source>
        <dbReference type="RuleBase" id="RU003557"/>
    </source>
</evidence>
<comment type="similarity">
    <text evidence="1 5">Belongs to the thiolase-like superfamily. Thiolase family.</text>
</comment>
<dbReference type="Pfam" id="PF00108">
    <property type="entry name" value="Thiolase_N"/>
    <property type="match status" value="1"/>
</dbReference>
<dbReference type="Pfam" id="PF02803">
    <property type="entry name" value="Thiolase_C"/>
    <property type="match status" value="1"/>
</dbReference>
<dbReference type="GO" id="GO:0003985">
    <property type="term" value="F:acetyl-CoA C-acetyltransferase activity"/>
    <property type="evidence" value="ECO:0007669"/>
    <property type="project" value="UniProtKB-EC"/>
</dbReference>
<evidence type="ECO:0000313" key="9">
    <source>
        <dbReference type="Proteomes" id="UP000249396"/>
    </source>
</evidence>
<dbReference type="PIRSF" id="PIRSF000429">
    <property type="entry name" value="Ac-CoA_Ac_transf"/>
    <property type="match status" value="1"/>
</dbReference>
<dbReference type="FunFam" id="3.40.47.10:FF:000010">
    <property type="entry name" value="Acetyl-CoA acetyltransferase (Thiolase)"/>
    <property type="match status" value="1"/>
</dbReference>
<dbReference type="EMBL" id="QJPH01000325">
    <property type="protein sequence ID" value="PZN78041.1"/>
    <property type="molecule type" value="Genomic_DNA"/>
</dbReference>
<dbReference type="Proteomes" id="UP000249396">
    <property type="component" value="Unassembled WGS sequence"/>
</dbReference>
<evidence type="ECO:0000256" key="4">
    <source>
        <dbReference type="PIRSR" id="PIRSR000429-1"/>
    </source>
</evidence>
<feature type="active site" description="Proton acceptor" evidence="4">
    <location>
        <position position="379"/>
    </location>
</feature>
<dbReference type="InterPro" id="IPR020613">
    <property type="entry name" value="Thiolase_CS"/>
</dbReference>
<evidence type="ECO:0000256" key="1">
    <source>
        <dbReference type="ARBA" id="ARBA00010982"/>
    </source>
</evidence>
<dbReference type="InterPro" id="IPR020616">
    <property type="entry name" value="Thiolase_N"/>
</dbReference>
<dbReference type="PROSITE" id="PS00099">
    <property type="entry name" value="THIOLASE_3"/>
    <property type="match status" value="1"/>
</dbReference>
<feature type="active site" description="Proton acceptor" evidence="4">
    <location>
        <position position="349"/>
    </location>
</feature>
<evidence type="ECO:0000313" key="8">
    <source>
        <dbReference type="EMBL" id="PZN78041.1"/>
    </source>
</evidence>
<dbReference type="CDD" id="cd00751">
    <property type="entry name" value="thiolase"/>
    <property type="match status" value="1"/>
</dbReference>
<dbReference type="InterPro" id="IPR020617">
    <property type="entry name" value="Thiolase_C"/>
</dbReference>
<evidence type="ECO:0000256" key="2">
    <source>
        <dbReference type="ARBA" id="ARBA00022679"/>
    </source>
</evidence>
<sequence length="394" mass="41705">MMEAYIVGACRTAIGKFNGTLAPLNAIDIGAEVVREIVARTSIPAERVNEVILGNVIQAGLGQNPARQAAIKGGVPETVPSFTVNKVCGSGLKSVALAGQSIAAGDNQVVIAGGMEHMTGAPYLLKAHRWGQRLGHGEVTDSVVHDALWDKFYDYHMGNTAENIAEKHQISRDEQDEFSAVSQQKTEQAIKDGKFKDEIVPIRIKQGRGEDIVFDTDEHPRYGTTIQALAKLKPSFKNDGTITAGNASGINDGAAAVMVVSKAVLDELNPAWAFKILGAHSSALNPAFMGLGPISASQGLLARGLCSINDLDLIEVNEAFASQSIQVHREMGWDLGKVNVNGGAIALGHPVGASGTRILVTLLYELVRRDLSLGLASLCIGGGQGIAMIVERVR</sequence>
<feature type="domain" description="Thiolase C-terminal" evidence="7">
    <location>
        <begin position="275"/>
        <end position="392"/>
    </location>
</feature>
<organism evidence="8 9">
    <name type="scientific">Candidatus Methylumidiphilus alinenensis</name>
    <dbReference type="NCBI Taxonomy" id="2202197"/>
    <lineage>
        <taxon>Bacteria</taxon>
        <taxon>Pseudomonadati</taxon>
        <taxon>Pseudomonadota</taxon>
        <taxon>Gammaproteobacteria</taxon>
        <taxon>Methylococcales</taxon>
        <taxon>Candidatus Methylumidiphilus</taxon>
    </lineage>
</organism>
<evidence type="ECO:0000259" key="7">
    <source>
        <dbReference type="Pfam" id="PF02803"/>
    </source>
</evidence>
<dbReference type="AlphaFoldDB" id="A0A2W4R1A0"/>
<proteinExistence type="inferred from homology"/>
<dbReference type="EC" id="2.3.1.9" evidence="8"/>
<evidence type="ECO:0000259" key="6">
    <source>
        <dbReference type="Pfam" id="PF00108"/>
    </source>
</evidence>
<name>A0A2W4R1A0_9GAMM</name>
<dbReference type="Gene3D" id="3.40.47.10">
    <property type="match status" value="2"/>
</dbReference>
<dbReference type="InterPro" id="IPR020610">
    <property type="entry name" value="Thiolase_AS"/>
</dbReference>
<protein>
    <submittedName>
        <fullName evidence="8">Acetyl-CoA C-acyltransferase</fullName>
        <ecNumber evidence="8">2.3.1.9</ecNumber>
    </submittedName>
</protein>
<comment type="caution">
    <text evidence="8">The sequence shown here is derived from an EMBL/GenBank/DDBJ whole genome shotgun (WGS) entry which is preliminary data.</text>
</comment>
<dbReference type="InterPro" id="IPR020615">
    <property type="entry name" value="Thiolase_acyl_enz_int_AS"/>
</dbReference>
<keyword evidence="2 5" id="KW-0808">Transferase</keyword>